<dbReference type="PRINTS" id="PR00368">
    <property type="entry name" value="FADPNR"/>
</dbReference>
<keyword evidence="4" id="KW-0285">Flavoprotein</keyword>
<dbReference type="EC" id="1.-.-.-" evidence="12"/>
<dbReference type="InterPro" id="IPR001155">
    <property type="entry name" value="OxRdtase_FMN_N"/>
</dbReference>
<evidence type="ECO:0000256" key="7">
    <source>
        <dbReference type="ARBA" id="ARBA00023002"/>
    </source>
</evidence>
<accession>A0A347WC97</accession>
<dbReference type="InterPro" id="IPR036188">
    <property type="entry name" value="FAD/NAD-bd_sf"/>
</dbReference>
<dbReference type="Gene3D" id="3.40.50.720">
    <property type="entry name" value="NAD(P)-binding Rossmann-like Domain"/>
    <property type="match status" value="1"/>
</dbReference>
<dbReference type="GO" id="GO:0033543">
    <property type="term" value="P:fatty acid beta-oxidation, unsaturated, even number, reductase/isomerase pathway"/>
    <property type="evidence" value="ECO:0007669"/>
    <property type="project" value="TreeGrafter"/>
</dbReference>
<dbReference type="Pfam" id="PF00724">
    <property type="entry name" value="Oxidored_FMN"/>
    <property type="match status" value="1"/>
</dbReference>
<evidence type="ECO:0000256" key="4">
    <source>
        <dbReference type="ARBA" id="ARBA00022630"/>
    </source>
</evidence>
<keyword evidence="5" id="KW-0288">FMN</keyword>
<keyword evidence="9" id="KW-0411">Iron-sulfur</keyword>
<dbReference type="Proteomes" id="UP000264120">
    <property type="component" value="Chromosome"/>
</dbReference>
<dbReference type="InterPro" id="IPR023753">
    <property type="entry name" value="FAD/NAD-binding_dom"/>
</dbReference>
<dbReference type="InterPro" id="IPR051793">
    <property type="entry name" value="NADH:flavin_oxidoreductase"/>
</dbReference>
<evidence type="ECO:0000313" key="13">
    <source>
        <dbReference type="Proteomes" id="UP000264120"/>
    </source>
</evidence>
<dbReference type="Pfam" id="PF07992">
    <property type="entry name" value="Pyr_redox_2"/>
    <property type="match status" value="1"/>
</dbReference>
<evidence type="ECO:0000256" key="5">
    <source>
        <dbReference type="ARBA" id="ARBA00022643"/>
    </source>
</evidence>
<feature type="domain" description="NADH:flavin oxidoreductase/NADH oxidase N-terminal" evidence="10">
    <location>
        <begin position="6"/>
        <end position="338"/>
    </location>
</feature>
<dbReference type="GO" id="GO:0032259">
    <property type="term" value="P:methylation"/>
    <property type="evidence" value="ECO:0007669"/>
    <property type="project" value="UniProtKB-KW"/>
</dbReference>
<keyword evidence="6" id="KW-0479">Metal-binding</keyword>
<gene>
    <name evidence="12" type="primary">stcD_1</name>
    <name evidence="12" type="ORF">CD178_01727</name>
</gene>
<comment type="similarity">
    <text evidence="3">In the N-terminal section; belongs to the NADH:flavin oxidoreductase/NADH oxidase family.</text>
</comment>
<evidence type="ECO:0000256" key="3">
    <source>
        <dbReference type="ARBA" id="ARBA00011048"/>
    </source>
</evidence>
<evidence type="ECO:0000256" key="9">
    <source>
        <dbReference type="ARBA" id="ARBA00023014"/>
    </source>
</evidence>
<evidence type="ECO:0000256" key="2">
    <source>
        <dbReference type="ARBA" id="ARBA00001966"/>
    </source>
</evidence>
<organism evidence="12 13">
    <name type="scientific">Komagataeibacter saccharivorans</name>
    <dbReference type="NCBI Taxonomy" id="265959"/>
    <lineage>
        <taxon>Bacteria</taxon>
        <taxon>Pseudomonadati</taxon>
        <taxon>Pseudomonadota</taxon>
        <taxon>Alphaproteobacteria</taxon>
        <taxon>Acetobacterales</taxon>
        <taxon>Acetobacteraceae</taxon>
        <taxon>Komagataeibacter</taxon>
    </lineage>
</organism>
<evidence type="ECO:0000259" key="11">
    <source>
        <dbReference type="Pfam" id="PF07992"/>
    </source>
</evidence>
<dbReference type="PRINTS" id="PR00411">
    <property type="entry name" value="PNDRDTASEI"/>
</dbReference>
<dbReference type="GO" id="GO:0051536">
    <property type="term" value="F:iron-sulfur cluster binding"/>
    <property type="evidence" value="ECO:0007669"/>
    <property type="project" value="UniProtKB-KW"/>
</dbReference>
<evidence type="ECO:0000259" key="10">
    <source>
        <dbReference type="Pfam" id="PF00724"/>
    </source>
</evidence>
<keyword evidence="12" id="KW-0489">Methyltransferase</keyword>
<dbReference type="PANTHER" id="PTHR42917:SF2">
    <property type="entry name" value="2,4-DIENOYL-COA REDUCTASE [(2E)-ENOYL-COA-PRODUCING]"/>
    <property type="match status" value="1"/>
</dbReference>
<reference evidence="12 13" key="1">
    <citation type="submission" date="2017-08" db="EMBL/GenBank/DDBJ databases">
        <title>Complete genome sequence of Gluconacetobacter saccharivorans CV1 isolated from Fermented Vinegar.</title>
        <authorList>
            <person name="Kim S.-Y."/>
        </authorList>
    </citation>
    <scope>NUCLEOTIDE SEQUENCE [LARGE SCALE GENOMIC DNA]</scope>
    <source>
        <strain evidence="12 13">CV1</strain>
    </source>
</reference>
<dbReference type="OrthoDB" id="9804454at2"/>
<dbReference type="InterPro" id="IPR013785">
    <property type="entry name" value="Aldolase_TIM"/>
</dbReference>
<dbReference type="Gene3D" id="3.50.50.60">
    <property type="entry name" value="FAD/NAD(P)-binding domain"/>
    <property type="match status" value="1"/>
</dbReference>
<dbReference type="PANTHER" id="PTHR42917">
    <property type="entry name" value="2,4-DIENOYL-COA REDUCTASE"/>
    <property type="match status" value="1"/>
</dbReference>
<dbReference type="GO" id="GO:0008670">
    <property type="term" value="F:2,4-dienoyl-CoA reductase (NADPH) activity"/>
    <property type="evidence" value="ECO:0007669"/>
    <property type="project" value="TreeGrafter"/>
</dbReference>
<feature type="domain" description="FAD/NAD(P)-binding" evidence="11">
    <location>
        <begin position="388"/>
        <end position="617"/>
    </location>
</feature>
<dbReference type="RefSeq" id="WP_118962902.1">
    <property type="nucleotide sequence ID" value="NZ_CP023036.1"/>
</dbReference>
<evidence type="ECO:0000256" key="6">
    <source>
        <dbReference type="ARBA" id="ARBA00022723"/>
    </source>
</evidence>
<dbReference type="AlphaFoldDB" id="A0A347WC97"/>
<comment type="cofactor">
    <cofactor evidence="1">
        <name>FMN</name>
        <dbReference type="ChEBI" id="CHEBI:58210"/>
    </cofactor>
</comment>
<dbReference type="SUPFAM" id="SSF51905">
    <property type="entry name" value="FAD/NAD(P)-binding domain"/>
    <property type="match status" value="1"/>
</dbReference>
<dbReference type="GO" id="GO:0008168">
    <property type="term" value="F:methyltransferase activity"/>
    <property type="evidence" value="ECO:0007669"/>
    <property type="project" value="UniProtKB-KW"/>
</dbReference>
<comment type="cofactor">
    <cofactor evidence="2">
        <name>[4Fe-4S] cluster</name>
        <dbReference type="ChEBI" id="CHEBI:49883"/>
    </cofactor>
</comment>
<dbReference type="GO" id="GO:0010181">
    <property type="term" value="F:FMN binding"/>
    <property type="evidence" value="ECO:0007669"/>
    <property type="project" value="InterPro"/>
</dbReference>
<dbReference type="EMBL" id="CP023036">
    <property type="protein sequence ID" value="AXY22490.1"/>
    <property type="molecule type" value="Genomic_DNA"/>
</dbReference>
<sequence>MLTDPLLQPYKLKHLTLRNRIMITSHEPAYPEDGMPKDRYRLYHVERAKAGVALTMTAGSAAVSRDSPPVFNNILAYKDEVVPWMKKLTDECHEHGAAVMIQLTHLGRRTRWDKGDWLPVVAPSHSREAAHRAFPKQIEDWDISRIIRDFADAAERMQAAGVDGIELETYGHLLDQFISPLTNTLEAPYGGPELDNRMRMLMEVVQGMRQRVGNEFIIGIRYTVDEDLPGGVDKAEGIEIGRRLKASGLVDFQNIIRGHIDTDPGLTDVIPIQGMKNSPYLDLAGEVRAATDFPTFHAAKIPDVATARYAIAAGKVDMVGMTRAHMTDPHIVRKIMARQEDTIRPCVGANYCLDRIYQGGAAFCIHNAATGREETMPHDIAPAPQRRKVVIVGAGPAGMEAARVAGARGHDVVVFEAAENPGGQIRLTAQSPRRHEMISIIDWRMAQCESMGVAFRFATWAEEETIMAEKPDVVIIATGGLPHTEVLSTGNDLVVSSWDIISGDVKPGSNVLVFDDAGDHAGLQAAEVIAATGAHVEIMTPDRSFAPEVMAMNLVPYMRSLQKLDTTFTVTYRLDSVRRDGNGLIATVGSDYGGVSQERHVDQVVINHGTIPLDELYFALKPQSTNLGAVDYERLIDGQPQQDVANPDGTFALYRIGDAVAARNTHAAIYDALRLVKDI</sequence>
<name>A0A347WC97_9PROT</name>
<evidence type="ECO:0000256" key="8">
    <source>
        <dbReference type="ARBA" id="ARBA00023004"/>
    </source>
</evidence>
<dbReference type="GO" id="GO:0046872">
    <property type="term" value="F:metal ion binding"/>
    <property type="evidence" value="ECO:0007669"/>
    <property type="project" value="UniProtKB-KW"/>
</dbReference>
<proteinExistence type="inferred from homology"/>
<keyword evidence="8" id="KW-0408">Iron</keyword>
<evidence type="ECO:0000256" key="1">
    <source>
        <dbReference type="ARBA" id="ARBA00001917"/>
    </source>
</evidence>
<dbReference type="Gene3D" id="3.20.20.70">
    <property type="entry name" value="Aldolase class I"/>
    <property type="match status" value="1"/>
</dbReference>
<keyword evidence="12" id="KW-0808">Transferase</keyword>
<keyword evidence="7 12" id="KW-0560">Oxidoreductase</keyword>
<dbReference type="SUPFAM" id="SSF51395">
    <property type="entry name" value="FMN-linked oxidoreductases"/>
    <property type="match status" value="1"/>
</dbReference>
<protein>
    <submittedName>
        <fullName evidence="12">Putative N-methylproline demethylase</fullName>
        <ecNumber evidence="12">1.-.-.-</ecNumber>
    </submittedName>
</protein>
<evidence type="ECO:0000313" key="12">
    <source>
        <dbReference type="EMBL" id="AXY22490.1"/>
    </source>
</evidence>
<dbReference type="KEGG" id="ksc:CD178_01727"/>
<dbReference type="CDD" id="cd04734">
    <property type="entry name" value="OYE_like_3_FMN"/>
    <property type="match status" value="1"/>
</dbReference>
<keyword evidence="13" id="KW-1185">Reference proteome</keyword>